<gene>
    <name evidence="1" type="ORF">SAMN05444158_3350</name>
</gene>
<protein>
    <submittedName>
        <fullName evidence="1">Uncharacterized protein</fullName>
    </submittedName>
</protein>
<proteinExistence type="predicted"/>
<evidence type="ECO:0000313" key="1">
    <source>
        <dbReference type="EMBL" id="SDS82487.1"/>
    </source>
</evidence>
<dbReference type="EMBL" id="LT629750">
    <property type="protein sequence ID" value="SDS82487.1"/>
    <property type="molecule type" value="Genomic_DNA"/>
</dbReference>
<accession>A0A1H1VCI0</accession>
<sequence>MDYCGVEFTAVESAGGSWKWQLSILDTDKMRTSGQATSRAAAIMKAHEAIGEGLRTNASPDHEAQLSKLVRDVLHILHGARSLPPAEAIQALRPFVNTMHRRASENDRLADASAAAVGALVQRLEDKGVATDDLWEEAIEASLSFANEASYPG</sequence>
<organism evidence="1 2">
    <name type="scientific">Bradyrhizobium canariense</name>
    <dbReference type="NCBI Taxonomy" id="255045"/>
    <lineage>
        <taxon>Bacteria</taxon>
        <taxon>Pseudomonadati</taxon>
        <taxon>Pseudomonadota</taxon>
        <taxon>Alphaproteobacteria</taxon>
        <taxon>Hyphomicrobiales</taxon>
        <taxon>Nitrobacteraceae</taxon>
        <taxon>Bradyrhizobium</taxon>
    </lineage>
</organism>
<dbReference type="AlphaFoldDB" id="A0A1H1VCI0"/>
<name>A0A1H1VCI0_9BRAD</name>
<dbReference type="Proteomes" id="UP000243904">
    <property type="component" value="Chromosome I"/>
</dbReference>
<keyword evidence="2" id="KW-1185">Reference proteome</keyword>
<evidence type="ECO:0000313" key="2">
    <source>
        <dbReference type="Proteomes" id="UP000243904"/>
    </source>
</evidence>
<reference evidence="2" key="1">
    <citation type="submission" date="2016-10" db="EMBL/GenBank/DDBJ databases">
        <authorList>
            <person name="Varghese N."/>
            <person name="Submissions S."/>
        </authorList>
    </citation>
    <scope>NUCLEOTIDE SEQUENCE [LARGE SCALE GENOMIC DNA]</scope>
    <source>
        <strain evidence="2">GAS369</strain>
    </source>
</reference>